<evidence type="ECO:0008006" key="3">
    <source>
        <dbReference type="Google" id="ProtNLM"/>
    </source>
</evidence>
<reference evidence="2" key="1">
    <citation type="submission" date="2014-06" db="EMBL/GenBank/DDBJ databases">
        <authorList>
            <person name="Winans N.J."/>
            <person name="Newell P.D."/>
            <person name="Douglas A.E."/>
        </authorList>
    </citation>
    <scope>NUCLEOTIDE SEQUENCE [LARGE SCALE GENOMIC DNA]</scope>
</reference>
<organism evidence="1 2">
    <name type="scientific">Acetobacter indonesiensis</name>
    <dbReference type="NCBI Taxonomy" id="104101"/>
    <lineage>
        <taxon>Bacteria</taxon>
        <taxon>Pseudomonadati</taxon>
        <taxon>Pseudomonadota</taxon>
        <taxon>Alphaproteobacteria</taxon>
        <taxon>Acetobacterales</taxon>
        <taxon>Acetobacteraceae</taxon>
        <taxon>Acetobacter</taxon>
    </lineage>
</organism>
<dbReference type="RefSeq" id="WP_086660006.1">
    <property type="nucleotide sequence ID" value="NZ_JBDOBY010000010.1"/>
</dbReference>
<comment type="caution">
    <text evidence="1">The sequence shown here is derived from an EMBL/GenBank/DDBJ whole genome shotgun (WGS) entry which is preliminary data.</text>
</comment>
<dbReference type="EMBL" id="JOPA01000046">
    <property type="protein sequence ID" value="OUI90908.1"/>
    <property type="molecule type" value="Genomic_DNA"/>
</dbReference>
<evidence type="ECO:0000313" key="2">
    <source>
        <dbReference type="Proteomes" id="UP000194641"/>
    </source>
</evidence>
<dbReference type="Proteomes" id="UP000194641">
    <property type="component" value="Unassembled WGS sequence"/>
</dbReference>
<protein>
    <recommendedName>
        <fullName evidence="3">Integrase</fullName>
    </recommendedName>
</protein>
<gene>
    <name evidence="1" type="ORF">HK17_13135</name>
</gene>
<name>A0A252AMS2_9PROT</name>
<proteinExistence type="predicted"/>
<accession>A0A252AMS2</accession>
<sequence>MLLHDPERTDTTVMARLGVGHHIADKVLNHVEVAIKGVAAIYQRHDYLTERAAALDAWAAYVLKVVKEAGIEPPVSNVVPLRR</sequence>
<dbReference type="AlphaFoldDB" id="A0A252AMS2"/>
<evidence type="ECO:0000313" key="1">
    <source>
        <dbReference type="EMBL" id="OUI90908.1"/>
    </source>
</evidence>